<keyword evidence="2" id="KW-1185">Reference proteome</keyword>
<evidence type="ECO:0000313" key="2">
    <source>
        <dbReference type="Proteomes" id="UP000596351"/>
    </source>
</evidence>
<protein>
    <submittedName>
        <fullName evidence="1">Uncharacterized protein</fullName>
    </submittedName>
</protein>
<name>A0ABX7F0X0_9HYPH</name>
<accession>A0ABX7F0X0</accession>
<dbReference type="EMBL" id="CP032405">
    <property type="protein sequence ID" value="QRF53148.1"/>
    <property type="molecule type" value="Genomic_DNA"/>
</dbReference>
<evidence type="ECO:0000313" key="1">
    <source>
        <dbReference type="EMBL" id="QRF53148.1"/>
    </source>
</evidence>
<sequence length="605" mass="67440">MLRVKYPHIESRIFELAVDDHVIFVPRDQLDVELHGREFDTSVSQITDNVVLTNSIPESSCEVDTIRDCDLAASFSGLPLTVADLDTIIAGKFPLSPTLVDARPGGDNELLIQFEQPLTSSLSDAVKRFLGGVFPGYILSITYGMKAASPASDVLNIRPLKERGKVPDFISSDEQWWFDNLNEIYAGRIPPSSFSVTENAGISCFIHGTAFPNIDIRQALLAYDTIFLEPPFAERDLGEEFWKSQSVGPTELLQLIEAGRLRLVFSQPEERSDLGFIREAQEANPAAVFGRRRLAGLIIADAVETADEYILGRPENLGSLRNIIPVMAEELSVPIHELAQSILYPTCLRRASFLPFLKLGGMGLMGINQGSHFAETFKRIRGKEVLIEADTFGQAIHFAHVLNATYIPHGTGKDYVNSWLGPMQLFGDRLNFYRSFNSRIAAAWAENERIKAEGRAVVLPPVPLVDFDKRASLRDVLEYTSLPSDRRKARSLIGRLANLPESERQVEVERILQELFDYGLAKDRRDRSIQWLDVGSGLGAYAAGVNMPPFFAGIFLLGRLMETARKLPSMDRFLDTIESAINPSRKLNEDLQLLSKVSRVATLRS</sequence>
<organism evidence="1 2">
    <name type="scientific">Rhizobium rosettiformans</name>
    <dbReference type="NCBI Taxonomy" id="1368430"/>
    <lineage>
        <taxon>Bacteria</taxon>
        <taxon>Pseudomonadati</taxon>
        <taxon>Pseudomonadota</taxon>
        <taxon>Alphaproteobacteria</taxon>
        <taxon>Hyphomicrobiales</taxon>
        <taxon>Rhizobiaceae</taxon>
        <taxon>Rhizobium/Agrobacterium group</taxon>
        <taxon>Rhizobium</taxon>
    </lineage>
</organism>
<proteinExistence type="predicted"/>
<gene>
    <name evidence="1" type="ORF">D4A92_17735</name>
</gene>
<reference evidence="1 2" key="1">
    <citation type="submission" date="2018-09" db="EMBL/GenBank/DDBJ databases">
        <title>Rhizobium sp. MAE2-X.</title>
        <authorList>
            <person name="Lee Y."/>
            <person name="Jeon C.O."/>
        </authorList>
    </citation>
    <scope>NUCLEOTIDE SEQUENCE [LARGE SCALE GENOMIC DNA]</scope>
    <source>
        <strain evidence="1 2">MAE2-X</strain>
    </source>
</reference>
<dbReference type="Proteomes" id="UP000596351">
    <property type="component" value="Chromosome"/>
</dbReference>